<keyword evidence="4" id="KW-1185">Reference proteome</keyword>
<proteinExistence type="inferred from homology"/>
<dbReference type="CDD" id="cd00291">
    <property type="entry name" value="SirA_YedF_YeeD"/>
    <property type="match status" value="1"/>
</dbReference>
<dbReference type="RefSeq" id="WP_054966847.1">
    <property type="nucleotide sequence ID" value="NZ_FMUN01000001.1"/>
</dbReference>
<sequence>MAVKFEKTGEGEYQLDVTGYVCPHPQMYTKKALGKMGSGEILALIFDNPSSGESIESMCESEGNELLEKQDSGGSFCWKIRKL</sequence>
<evidence type="ECO:0000259" key="2">
    <source>
        <dbReference type="PROSITE" id="PS01148"/>
    </source>
</evidence>
<dbReference type="PANTHER" id="PTHR33279:SF18">
    <property type="entry name" value="SULFUR CARRIER PROTEIN MJ0990-RELATED"/>
    <property type="match status" value="1"/>
</dbReference>
<name>A0A0P9C741_9GAMM</name>
<dbReference type="InterPro" id="IPR036868">
    <property type="entry name" value="TusA-like_sf"/>
</dbReference>
<evidence type="ECO:0000313" key="3">
    <source>
        <dbReference type="EMBL" id="SCX79770.1"/>
    </source>
</evidence>
<dbReference type="Gene3D" id="3.30.110.40">
    <property type="entry name" value="TusA-like domain"/>
    <property type="match status" value="1"/>
</dbReference>
<accession>A0A0P9C741</accession>
<dbReference type="GO" id="GO:0016740">
    <property type="term" value="F:transferase activity"/>
    <property type="evidence" value="ECO:0007669"/>
    <property type="project" value="UniProtKB-KW"/>
</dbReference>
<dbReference type="Proteomes" id="UP000183104">
    <property type="component" value="Unassembled WGS sequence"/>
</dbReference>
<dbReference type="SUPFAM" id="SSF64307">
    <property type="entry name" value="SirA-like"/>
    <property type="match status" value="1"/>
</dbReference>
<dbReference type="STRING" id="381306.AN478_11905"/>
<dbReference type="OrthoDB" id="9797551at2"/>
<comment type="similarity">
    <text evidence="1">Belongs to the sulfur carrier protein TusA family.</text>
</comment>
<dbReference type="EMBL" id="FMUN01000001">
    <property type="protein sequence ID" value="SCX79770.1"/>
    <property type="molecule type" value="Genomic_DNA"/>
</dbReference>
<dbReference type="PROSITE" id="PS01148">
    <property type="entry name" value="UPF0033"/>
    <property type="match status" value="1"/>
</dbReference>
<dbReference type="AlphaFoldDB" id="A0A0P9C741"/>
<keyword evidence="3" id="KW-0808">Transferase</keyword>
<dbReference type="PANTHER" id="PTHR33279">
    <property type="entry name" value="SULFUR CARRIER PROTEIN YEDF-RELATED"/>
    <property type="match status" value="1"/>
</dbReference>
<protein>
    <submittedName>
        <fullName evidence="3">TusA-related sulfurtransferase</fullName>
    </submittedName>
</protein>
<reference evidence="4" key="1">
    <citation type="submission" date="2016-10" db="EMBL/GenBank/DDBJ databases">
        <authorList>
            <person name="Varghese N."/>
        </authorList>
    </citation>
    <scope>NUCLEOTIDE SEQUENCE [LARGE SCALE GENOMIC DNA]</scope>
    <source>
        <strain evidence="4">HL 19</strain>
    </source>
</reference>
<organism evidence="3 4">
    <name type="scientific">Thiohalorhabdus denitrificans</name>
    <dbReference type="NCBI Taxonomy" id="381306"/>
    <lineage>
        <taxon>Bacteria</taxon>
        <taxon>Pseudomonadati</taxon>
        <taxon>Pseudomonadota</taxon>
        <taxon>Gammaproteobacteria</taxon>
        <taxon>Thiohalorhabdales</taxon>
        <taxon>Thiohalorhabdaceae</taxon>
        <taxon>Thiohalorhabdus</taxon>
    </lineage>
</organism>
<dbReference type="InterPro" id="IPR001455">
    <property type="entry name" value="TusA-like"/>
</dbReference>
<feature type="domain" description="UPF0033" evidence="2">
    <location>
        <begin position="15"/>
        <end position="39"/>
    </location>
</feature>
<dbReference type="Pfam" id="PF01206">
    <property type="entry name" value="TusA"/>
    <property type="match status" value="1"/>
</dbReference>
<gene>
    <name evidence="3" type="ORF">SAMN05661077_0482</name>
</gene>
<evidence type="ECO:0000313" key="4">
    <source>
        <dbReference type="Proteomes" id="UP000183104"/>
    </source>
</evidence>
<evidence type="ECO:0000256" key="1">
    <source>
        <dbReference type="ARBA" id="ARBA00008984"/>
    </source>
</evidence>
<dbReference type="PATRIC" id="fig|381306.5.peg.1523"/>